<sequence>MVGADRQPVAERLLFLGSVKWLENSPFDSHDLIALQKHRAAITDEPVPLVAVSRNGVGCSGLRAVYGPEELLSAWRRA</sequence>
<accession>A0A561THJ6</accession>
<keyword evidence="2" id="KW-1185">Reference proteome</keyword>
<evidence type="ECO:0000313" key="1">
    <source>
        <dbReference type="EMBL" id="TWF86585.1"/>
    </source>
</evidence>
<organism evidence="1 2">
    <name type="scientific">Streptomyces capillispiralis</name>
    <dbReference type="NCBI Taxonomy" id="68182"/>
    <lineage>
        <taxon>Bacteria</taxon>
        <taxon>Bacillati</taxon>
        <taxon>Actinomycetota</taxon>
        <taxon>Actinomycetes</taxon>
        <taxon>Kitasatosporales</taxon>
        <taxon>Streptomycetaceae</taxon>
        <taxon>Streptomyces</taxon>
    </lineage>
</organism>
<dbReference type="Proteomes" id="UP000316603">
    <property type="component" value="Unassembled WGS sequence"/>
</dbReference>
<protein>
    <submittedName>
        <fullName evidence="1">Uncharacterized protein</fullName>
    </submittedName>
</protein>
<reference evidence="1 2" key="1">
    <citation type="submission" date="2019-06" db="EMBL/GenBank/DDBJ databases">
        <title>Sequencing the genomes of 1000 actinobacteria strains.</title>
        <authorList>
            <person name="Klenk H.-P."/>
        </authorList>
    </citation>
    <scope>NUCLEOTIDE SEQUENCE [LARGE SCALE GENOMIC DNA]</scope>
    <source>
        <strain evidence="1 2">DSM 41695</strain>
    </source>
</reference>
<evidence type="ECO:0000313" key="2">
    <source>
        <dbReference type="Proteomes" id="UP000316603"/>
    </source>
</evidence>
<comment type="caution">
    <text evidence="1">The sequence shown here is derived from an EMBL/GenBank/DDBJ whole genome shotgun (WGS) entry which is preliminary data.</text>
</comment>
<dbReference type="EMBL" id="VIWV01000001">
    <property type="protein sequence ID" value="TWF86585.1"/>
    <property type="molecule type" value="Genomic_DNA"/>
</dbReference>
<dbReference type="AlphaFoldDB" id="A0A561THJ6"/>
<gene>
    <name evidence="1" type="ORF">FHX78_113557</name>
</gene>
<proteinExistence type="predicted"/>
<name>A0A561THJ6_9ACTN</name>